<dbReference type="EMBL" id="CP049801">
    <property type="protein sequence ID" value="QIO04916.1"/>
    <property type="molecule type" value="Genomic_DNA"/>
</dbReference>
<dbReference type="Proteomes" id="UP000502297">
    <property type="component" value="Chromosome"/>
</dbReference>
<accession>A0A6G8RSL5</accession>
<keyword evidence="1" id="KW-0472">Membrane</keyword>
<sequence>MENYNYPIRPKILMAIYYLLDAMPFGFLVAGLIFDIIYFKTAEMLWSKSAAWCIAIGLVIAIIPRLINLYFVWSTGGHARNKVSLIGFWFYGFGILAAILNSFVHSRDAYATASSGVLLSILTVVLVAIAYIAKAFENNHKL</sequence>
<keyword evidence="1" id="KW-1133">Transmembrane helix</keyword>
<dbReference type="KEGG" id="asha:G8E00_02495"/>
<proteinExistence type="predicted"/>
<evidence type="ECO:0008006" key="4">
    <source>
        <dbReference type="Google" id="ProtNLM"/>
    </source>
</evidence>
<name>A0A6G8RSL5_9GAMM</name>
<feature type="transmembrane region" description="Helical" evidence="1">
    <location>
        <begin position="85"/>
        <end position="104"/>
    </location>
</feature>
<protein>
    <recommendedName>
        <fullName evidence="4">DUF2231 domain-containing protein</fullName>
    </recommendedName>
</protein>
<feature type="transmembrane region" description="Helical" evidence="1">
    <location>
        <begin position="12"/>
        <end position="37"/>
    </location>
</feature>
<feature type="transmembrane region" description="Helical" evidence="1">
    <location>
        <begin position="49"/>
        <end position="73"/>
    </location>
</feature>
<evidence type="ECO:0000313" key="3">
    <source>
        <dbReference type="Proteomes" id="UP000502297"/>
    </source>
</evidence>
<gene>
    <name evidence="2" type="ORF">G8E00_02495</name>
</gene>
<reference evidence="2 3" key="1">
    <citation type="submission" date="2020-03" db="EMBL/GenBank/DDBJ databases">
        <authorList>
            <person name="Zhu W."/>
        </authorList>
    </citation>
    <scope>NUCLEOTIDE SEQUENCE [LARGE SCALE GENOMIC DNA]</scope>
    <source>
        <strain evidence="2 3">323-1</strain>
    </source>
</reference>
<organism evidence="2 3">
    <name type="scientific">Acinetobacter shaoyimingii</name>
    <dbReference type="NCBI Taxonomy" id="2715164"/>
    <lineage>
        <taxon>Bacteria</taxon>
        <taxon>Pseudomonadati</taxon>
        <taxon>Pseudomonadota</taxon>
        <taxon>Gammaproteobacteria</taxon>
        <taxon>Moraxellales</taxon>
        <taxon>Moraxellaceae</taxon>
        <taxon>Acinetobacter</taxon>
    </lineage>
</organism>
<feature type="transmembrane region" description="Helical" evidence="1">
    <location>
        <begin position="110"/>
        <end position="133"/>
    </location>
</feature>
<keyword evidence="3" id="KW-1185">Reference proteome</keyword>
<keyword evidence="1" id="KW-0812">Transmembrane</keyword>
<evidence type="ECO:0000256" key="1">
    <source>
        <dbReference type="SAM" id="Phobius"/>
    </source>
</evidence>
<evidence type="ECO:0000313" key="2">
    <source>
        <dbReference type="EMBL" id="QIO04916.1"/>
    </source>
</evidence>
<dbReference type="RefSeq" id="WP_166221761.1">
    <property type="nucleotide sequence ID" value="NZ_CP049801.1"/>
</dbReference>
<dbReference type="AlphaFoldDB" id="A0A6G8RSL5"/>